<dbReference type="Proteomes" id="UP001215549">
    <property type="component" value="Chromosome"/>
</dbReference>
<dbReference type="InterPro" id="IPR015947">
    <property type="entry name" value="PUA-like_sf"/>
</dbReference>
<dbReference type="PANTHER" id="PTHR42700:SF1">
    <property type="entry name" value="SULFATE ADENYLYLTRANSFERASE"/>
    <property type="match status" value="1"/>
</dbReference>
<dbReference type="GO" id="GO:0019379">
    <property type="term" value="P:sulfate assimilation, phosphoadenylyl sulfate reduction by phosphoadenylyl-sulfate reductase (thioredoxin)"/>
    <property type="evidence" value="ECO:0007669"/>
    <property type="project" value="TreeGrafter"/>
</dbReference>
<evidence type="ECO:0000259" key="2">
    <source>
        <dbReference type="Pfam" id="PF14306"/>
    </source>
</evidence>
<dbReference type="RefSeq" id="WP_076524131.1">
    <property type="nucleotide sequence ID" value="NZ_CP067140.1"/>
</dbReference>
<keyword evidence="1" id="KW-0808">Transferase</keyword>
<organism evidence="3 5">
    <name type="scientific">Paracoccus saliphilus</name>
    <dbReference type="NCBI Taxonomy" id="405559"/>
    <lineage>
        <taxon>Bacteria</taxon>
        <taxon>Pseudomonadati</taxon>
        <taxon>Pseudomonadota</taxon>
        <taxon>Alphaproteobacteria</taxon>
        <taxon>Rhodobacterales</taxon>
        <taxon>Paracoccaceae</taxon>
        <taxon>Paracoccus</taxon>
    </lineage>
</organism>
<dbReference type="PANTHER" id="PTHR42700">
    <property type="entry name" value="SULFATE ADENYLYLTRANSFERASE"/>
    <property type="match status" value="1"/>
</dbReference>
<accession>A0AA45W2X5</accession>
<feature type="domain" description="ATP-sulfurylase PUA-like" evidence="2">
    <location>
        <begin position="9"/>
        <end position="122"/>
    </location>
</feature>
<dbReference type="EMBL" id="CP067140">
    <property type="protein sequence ID" value="WCR05039.1"/>
    <property type="molecule type" value="Genomic_DNA"/>
</dbReference>
<dbReference type="GO" id="GO:0010134">
    <property type="term" value="P:sulfate assimilation via adenylyl sulfate reduction"/>
    <property type="evidence" value="ECO:0007669"/>
    <property type="project" value="TreeGrafter"/>
</dbReference>
<reference evidence="3 5" key="1">
    <citation type="submission" date="2017-01" db="EMBL/GenBank/DDBJ databases">
        <authorList>
            <person name="Varghese N."/>
            <person name="Submissions S."/>
        </authorList>
    </citation>
    <scope>NUCLEOTIDE SEQUENCE [LARGE SCALE GENOMIC DNA]</scope>
    <source>
        <strain evidence="3 5">DSM 18447</strain>
    </source>
</reference>
<evidence type="ECO:0000256" key="1">
    <source>
        <dbReference type="ARBA" id="ARBA00022679"/>
    </source>
</evidence>
<dbReference type="GO" id="GO:0005737">
    <property type="term" value="C:cytoplasm"/>
    <property type="evidence" value="ECO:0007669"/>
    <property type="project" value="TreeGrafter"/>
</dbReference>
<proteinExistence type="predicted"/>
<gene>
    <name evidence="4" type="ORF">JHX88_10210</name>
    <name evidence="3" type="ORF">SAMN05421772_103160</name>
</gene>
<name>A0AA45W2X5_9RHOB</name>
<dbReference type="AlphaFoldDB" id="A0AA45W2X5"/>
<dbReference type="EMBL" id="FTOU01000003">
    <property type="protein sequence ID" value="SIS70962.1"/>
    <property type="molecule type" value="Genomic_DNA"/>
</dbReference>
<dbReference type="Gene3D" id="3.40.50.620">
    <property type="entry name" value="HUPs"/>
    <property type="match status" value="1"/>
</dbReference>
<dbReference type="InterPro" id="IPR050512">
    <property type="entry name" value="Sulf_AdTrans/APS_kinase"/>
</dbReference>
<protein>
    <submittedName>
        <fullName evidence="3">Sulfate adenylyltransferase</fullName>
    </submittedName>
    <submittedName>
        <fullName evidence="4">Transcription antiterminator BlgG</fullName>
    </submittedName>
</protein>
<dbReference type="InterPro" id="IPR025980">
    <property type="entry name" value="ATP-Sase_PUA-like_dom"/>
</dbReference>
<keyword evidence="3" id="KW-0548">Nucleotidyltransferase</keyword>
<evidence type="ECO:0000313" key="4">
    <source>
        <dbReference type="EMBL" id="WCR05039.1"/>
    </source>
</evidence>
<dbReference type="Gene3D" id="3.10.400.10">
    <property type="entry name" value="Sulfate adenylyltransferase"/>
    <property type="match status" value="1"/>
</dbReference>
<keyword evidence="6" id="KW-1185">Reference proteome</keyword>
<dbReference type="Pfam" id="PF14306">
    <property type="entry name" value="PUA_2"/>
    <property type="match status" value="1"/>
</dbReference>
<reference evidence="4 6" key="2">
    <citation type="submission" date="2021-01" db="EMBL/GenBank/DDBJ databases">
        <title>Biogeographic distribution of Paracoccus.</title>
        <authorList>
            <person name="Hollensteiner J."/>
            <person name="Leineberger J."/>
            <person name="Brinkhoff T."/>
            <person name="Daniel R."/>
        </authorList>
    </citation>
    <scope>NUCLEOTIDE SEQUENCE [LARGE SCALE GENOMIC DNA]</scope>
    <source>
        <strain evidence="4 6">DSM 18447</strain>
    </source>
</reference>
<dbReference type="SUPFAM" id="SSF88697">
    <property type="entry name" value="PUA domain-like"/>
    <property type="match status" value="1"/>
</dbReference>
<dbReference type="InterPro" id="IPR014729">
    <property type="entry name" value="Rossmann-like_a/b/a_fold"/>
</dbReference>
<evidence type="ECO:0000313" key="5">
    <source>
        <dbReference type="Proteomes" id="UP000186216"/>
    </source>
</evidence>
<evidence type="ECO:0000313" key="3">
    <source>
        <dbReference type="EMBL" id="SIS70962.1"/>
    </source>
</evidence>
<sequence length="267" mass="28628">MTKLNQIPIPELFVSPEAAEKLSDEGAKLPGWRLASRQIGDLDLLMNGGFFPLKGFMAQADCDNVVANMRLTSGASWPLPITLEVGEEFAARIEPGDDIGLLGGQGGLLAIMSVTDHWQPEAGTTGAVCLGGKVKGLRAPAGEKTRPNQMRALFRANDRDRVVAMNDAEMLPEPEDGTVLMLMPVIEPVPATGCAGILQHCEAAIAGRPDAYLVPINLAVRERGPRISILQALVARNYGATHILAEDQPALRQTLEEAGLELVPRRK</sequence>
<evidence type="ECO:0000313" key="6">
    <source>
        <dbReference type="Proteomes" id="UP001215549"/>
    </source>
</evidence>
<dbReference type="GO" id="GO:0004781">
    <property type="term" value="F:sulfate adenylyltransferase (ATP) activity"/>
    <property type="evidence" value="ECO:0007669"/>
    <property type="project" value="TreeGrafter"/>
</dbReference>
<dbReference type="Proteomes" id="UP000186216">
    <property type="component" value="Unassembled WGS sequence"/>
</dbReference>